<protein>
    <submittedName>
        <fullName evidence="5">TIGR01777 family oxidoreductase</fullName>
    </submittedName>
</protein>
<dbReference type="Pfam" id="PF08338">
    <property type="entry name" value="DUF1731"/>
    <property type="match status" value="1"/>
</dbReference>
<reference evidence="5 6" key="1">
    <citation type="journal article" date="2019" name="Int. J. Syst. Evol. Microbiol.">
        <title>The Global Catalogue of Microorganisms (GCM) 10K type strain sequencing project: providing services to taxonomists for standard genome sequencing and annotation.</title>
        <authorList>
            <consortium name="The Broad Institute Genomics Platform"/>
            <consortium name="The Broad Institute Genome Sequencing Center for Infectious Disease"/>
            <person name="Wu L."/>
            <person name="Ma J."/>
        </authorList>
    </citation>
    <scope>NUCLEOTIDE SEQUENCE [LARGE SCALE GENOMIC DNA]</scope>
    <source>
        <strain evidence="5 6">JCM 16009</strain>
    </source>
</reference>
<feature type="compositionally biased region" description="Basic and acidic residues" evidence="2">
    <location>
        <begin position="1"/>
        <end position="28"/>
    </location>
</feature>
<keyword evidence="6" id="KW-1185">Reference proteome</keyword>
<dbReference type="PANTHER" id="PTHR11092">
    <property type="entry name" value="SUGAR NUCLEOTIDE EPIMERASE RELATED"/>
    <property type="match status" value="1"/>
</dbReference>
<name>A0ABN2N481_9PSEU</name>
<comment type="caution">
    <text evidence="5">The sequence shown here is derived from an EMBL/GenBank/DDBJ whole genome shotgun (WGS) entry which is preliminary data.</text>
</comment>
<dbReference type="NCBIfam" id="TIGR01777">
    <property type="entry name" value="yfcH"/>
    <property type="match status" value="1"/>
</dbReference>
<accession>A0ABN2N481</accession>
<dbReference type="InterPro" id="IPR010099">
    <property type="entry name" value="SDR39U1"/>
</dbReference>
<dbReference type="PANTHER" id="PTHR11092:SF0">
    <property type="entry name" value="EPIMERASE FAMILY PROTEIN SDR39U1"/>
    <property type="match status" value="1"/>
</dbReference>
<sequence>MRGVSGDHRSAARELPERHPVVRGEPECRLPPCPESRAAGGFGRITVVRVVVAGSSGLIGTALVARLREAGHEVLRLVRRSPSAPDERGWDPPSGRIDGGALDGADAVVNLGGAGLADRPWSGARRQAIRDSRVVPTDVLAGAVARAGVPVLVSGSAVGYYGDGGDRELDESAPSGEGFLADVCRDWEAAAAPAIDAGARVVLARTGLVMSPSGGLLAPMKLAWKAFLGARLGTGQQYMSWVSLDDEVGALTFAVEHDALRGPVNITGPAPVTNRVLTAQLGTALGRPAVLAIPAPVISTVLGDMGREMLLFGQRAVPRALLDAGYTFRHPTLADALSAATH</sequence>
<evidence type="ECO:0000259" key="3">
    <source>
        <dbReference type="Pfam" id="PF01370"/>
    </source>
</evidence>
<dbReference type="SUPFAM" id="SSF51735">
    <property type="entry name" value="NAD(P)-binding Rossmann-fold domains"/>
    <property type="match status" value="1"/>
</dbReference>
<evidence type="ECO:0000313" key="5">
    <source>
        <dbReference type="EMBL" id="GAA1849648.1"/>
    </source>
</evidence>
<dbReference type="InterPro" id="IPR001509">
    <property type="entry name" value="Epimerase_deHydtase"/>
</dbReference>
<feature type="domain" description="DUF1731" evidence="4">
    <location>
        <begin position="293"/>
        <end position="339"/>
    </location>
</feature>
<dbReference type="Pfam" id="PF01370">
    <property type="entry name" value="Epimerase"/>
    <property type="match status" value="1"/>
</dbReference>
<feature type="domain" description="NAD-dependent epimerase/dehydratase" evidence="3">
    <location>
        <begin position="50"/>
        <end position="259"/>
    </location>
</feature>
<dbReference type="InterPro" id="IPR013549">
    <property type="entry name" value="DUF1731"/>
</dbReference>
<dbReference type="Gene3D" id="3.40.50.720">
    <property type="entry name" value="NAD(P)-binding Rossmann-like Domain"/>
    <property type="match status" value="1"/>
</dbReference>
<evidence type="ECO:0000313" key="6">
    <source>
        <dbReference type="Proteomes" id="UP001500449"/>
    </source>
</evidence>
<gene>
    <name evidence="5" type="ORF">GCM10009836_31790</name>
</gene>
<evidence type="ECO:0000259" key="4">
    <source>
        <dbReference type="Pfam" id="PF08338"/>
    </source>
</evidence>
<dbReference type="EMBL" id="BAAAQK010000007">
    <property type="protein sequence ID" value="GAA1849648.1"/>
    <property type="molecule type" value="Genomic_DNA"/>
</dbReference>
<dbReference type="InterPro" id="IPR036291">
    <property type="entry name" value="NAD(P)-bd_dom_sf"/>
</dbReference>
<proteinExistence type="inferred from homology"/>
<feature type="region of interest" description="Disordered" evidence="2">
    <location>
        <begin position="1"/>
        <end position="35"/>
    </location>
</feature>
<organism evidence="5 6">
    <name type="scientific">Pseudonocardia ailaonensis</name>
    <dbReference type="NCBI Taxonomy" id="367279"/>
    <lineage>
        <taxon>Bacteria</taxon>
        <taxon>Bacillati</taxon>
        <taxon>Actinomycetota</taxon>
        <taxon>Actinomycetes</taxon>
        <taxon>Pseudonocardiales</taxon>
        <taxon>Pseudonocardiaceae</taxon>
        <taxon>Pseudonocardia</taxon>
    </lineage>
</organism>
<evidence type="ECO:0000256" key="1">
    <source>
        <dbReference type="ARBA" id="ARBA00009353"/>
    </source>
</evidence>
<dbReference type="Proteomes" id="UP001500449">
    <property type="component" value="Unassembled WGS sequence"/>
</dbReference>
<evidence type="ECO:0000256" key="2">
    <source>
        <dbReference type="SAM" id="MobiDB-lite"/>
    </source>
</evidence>
<comment type="similarity">
    <text evidence="1">Belongs to the NAD(P)-dependent epimerase/dehydratase family. SDR39U1 subfamily.</text>
</comment>